<evidence type="ECO:0000313" key="2">
    <source>
        <dbReference type="EMBL" id="GCB21773.1"/>
    </source>
</evidence>
<reference evidence="2 8" key="1">
    <citation type="submission" date="2016-09" db="EMBL/GenBank/DDBJ databases">
        <title>Aspergillus awamori IFM 58123T.</title>
        <authorList>
            <person name="Kusuya Y."/>
            <person name="Shimizu M."/>
            <person name="Takahashi H."/>
            <person name="Yaguchi T."/>
        </authorList>
    </citation>
    <scope>NUCLEOTIDE SEQUENCE [LARGE SCALE GENOMIC DNA]</scope>
    <source>
        <strain evidence="2 8">IFM 58123</strain>
    </source>
</reference>
<comment type="caution">
    <text evidence="2">The sequence shown here is derived from an EMBL/GenBank/DDBJ whole genome shotgun (WGS) entry which is preliminary data.</text>
</comment>
<evidence type="ECO:0000313" key="7">
    <source>
        <dbReference type="EMBL" id="GCB28324.1"/>
    </source>
</evidence>
<evidence type="ECO:0000313" key="4">
    <source>
        <dbReference type="EMBL" id="GCB21775.1"/>
    </source>
</evidence>
<dbReference type="EMBL" id="BDHI01000032">
    <property type="protein sequence ID" value="GCB28324.1"/>
    <property type="molecule type" value="Genomic_DNA"/>
</dbReference>
<dbReference type="STRING" id="105351.A0A401KR48"/>
<evidence type="ECO:0000313" key="5">
    <source>
        <dbReference type="EMBL" id="GCB21776.1"/>
    </source>
</evidence>
<feature type="compositionally biased region" description="Basic and acidic residues" evidence="1">
    <location>
        <begin position="43"/>
        <end position="57"/>
    </location>
</feature>
<evidence type="ECO:0000256" key="1">
    <source>
        <dbReference type="SAM" id="MobiDB-lite"/>
    </source>
</evidence>
<dbReference type="EMBL" id="BDHI01000009">
    <property type="protein sequence ID" value="GCB21776.1"/>
    <property type="molecule type" value="Genomic_DNA"/>
</dbReference>
<gene>
    <name evidence="2" type="ORF">AAWM_04658</name>
    <name evidence="3" type="ORF">AAWM_04659</name>
    <name evidence="4" type="ORF">AAWM_04660</name>
    <name evidence="5" type="ORF">AAWM_04661</name>
    <name evidence="6" type="ORF">AAWM_04662</name>
    <name evidence="7" type="ORF">AAWM_11209</name>
</gene>
<dbReference type="AlphaFoldDB" id="A0A401KR48"/>
<evidence type="ECO:0000313" key="6">
    <source>
        <dbReference type="EMBL" id="GCB21777.1"/>
    </source>
</evidence>
<dbReference type="EMBL" id="BDHI01000009">
    <property type="protein sequence ID" value="GCB21777.1"/>
    <property type="molecule type" value="Genomic_DNA"/>
</dbReference>
<organism evidence="2 8">
    <name type="scientific">Aspergillus awamori</name>
    <name type="common">Black koji mold</name>
    <dbReference type="NCBI Taxonomy" id="105351"/>
    <lineage>
        <taxon>Eukaryota</taxon>
        <taxon>Fungi</taxon>
        <taxon>Dikarya</taxon>
        <taxon>Ascomycota</taxon>
        <taxon>Pezizomycotina</taxon>
        <taxon>Eurotiomycetes</taxon>
        <taxon>Eurotiomycetidae</taxon>
        <taxon>Eurotiales</taxon>
        <taxon>Aspergillaceae</taxon>
        <taxon>Aspergillus</taxon>
    </lineage>
</organism>
<sequence length="476" mass="51885">MGHSGPPVDSQPWGRAPKTREHTSRAGGIPTGRGGRAPPFLKRGPEGPVRHQSRRGDLPGREEVWVGFQQLRSAAFHLPHSTTGLPWPTDRRANVRWSKSDWGGSRLVCGGPCVDRFSHTKWATRTCPLPGLQGDLGILSILAARYATIRSVVTPVVLVFANRTRPPAAPTPTPVCPSTPPPTRQSRRLTVRGVDAWLCGEIDLWICRPVLRANLHERRRRWARSRIPTRNSTGRSIYRNSPISPGQLVNSTPHHPYKVGYLHAACPNPRPSTAILALPWPPRCLAIRARPTPHPGPSLPAAPRITPSHLANWSIPFASTHARNSPRAPDACLPGPPPCSGAAWPAILRANVLWSESDSWGTPTGPPRPGDRLARPTGQWPFVAHEGPDGLLALIPLESSQRDAESIPSSVGFLRRSRMANWRMKLVEREGGRDPWLTAGSPIPEAPSNRPALPDLSVGEVYNTNLAKDGLTLSDS</sequence>
<dbReference type="EMBL" id="BDHI01000009">
    <property type="protein sequence ID" value="GCB21773.1"/>
    <property type="molecule type" value="Genomic_DNA"/>
</dbReference>
<dbReference type="Proteomes" id="UP000286921">
    <property type="component" value="Unassembled WGS sequence"/>
</dbReference>
<proteinExistence type="predicted"/>
<evidence type="ECO:0000313" key="8">
    <source>
        <dbReference type="Proteomes" id="UP000286921"/>
    </source>
</evidence>
<dbReference type="EMBL" id="BDHI01000009">
    <property type="protein sequence ID" value="GCB21774.1"/>
    <property type="molecule type" value="Genomic_DNA"/>
</dbReference>
<keyword evidence="8" id="KW-1185">Reference proteome</keyword>
<dbReference type="EMBL" id="BDHI01000009">
    <property type="protein sequence ID" value="GCB21775.1"/>
    <property type="molecule type" value="Genomic_DNA"/>
</dbReference>
<feature type="region of interest" description="Disordered" evidence="1">
    <location>
        <begin position="1"/>
        <end position="57"/>
    </location>
</feature>
<accession>A0A401KR48</accession>
<feature type="region of interest" description="Disordered" evidence="1">
    <location>
        <begin position="433"/>
        <end position="456"/>
    </location>
</feature>
<protein>
    <submittedName>
        <fullName evidence="2">Uncharacterized protein</fullName>
    </submittedName>
</protein>
<name>A0A401KR48_ASPAW</name>
<evidence type="ECO:0000313" key="3">
    <source>
        <dbReference type="EMBL" id="GCB21774.1"/>
    </source>
</evidence>